<keyword evidence="5" id="KW-1185">Reference proteome</keyword>
<dbReference type="EMBL" id="BGZO01000024">
    <property type="protein sequence ID" value="GBR76340.1"/>
    <property type="molecule type" value="Genomic_DNA"/>
</dbReference>
<dbReference type="Gene3D" id="3.40.50.2300">
    <property type="match status" value="1"/>
</dbReference>
<sequence length="123" mass="13781">MTSILVVEDDLNIQKLFAKILEKFLGYTIYTADNGRAALDFYRQNAAKIDLIITDAFMPELSGLELCRQLHKQVPVVITSAFSDARHLAEFKEAGALDFLAKPYDDFDALKTKLAAIQQKIGQ</sequence>
<dbReference type="Proteomes" id="UP000275925">
    <property type="component" value="Unassembled WGS sequence"/>
</dbReference>
<dbReference type="SUPFAM" id="SSF52172">
    <property type="entry name" value="CheY-like"/>
    <property type="match status" value="1"/>
</dbReference>
<gene>
    <name evidence="4" type="ORF">NO2_0903</name>
</gene>
<dbReference type="GO" id="GO:0000160">
    <property type="term" value="P:phosphorelay signal transduction system"/>
    <property type="evidence" value="ECO:0007669"/>
    <property type="project" value="InterPro"/>
</dbReference>
<protein>
    <recommendedName>
        <fullName evidence="3">Response regulatory domain-containing protein</fullName>
    </recommendedName>
</protein>
<dbReference type="InterPro" id="IPR011006">
    <property type="entry name" value="CheY-like_superfamily"/>
</dbReference>
<dbReference type="InterPro" id="IPR050595">
    <property type="entry name" value="Bact_response_regulator"/>
</dbReference>
<evidence type="ECO:0000313" key="4">
    <source>
        <dbReference type="EMBL" id="GBR76340.1"/>
    </source>
</evidence>
<comment type="caution">
    <text evidence="4">The sequence shown here is derived from an EMBL/GenBank/DDBJ whole genome shotgun (WGS) entry which is preliminary data.</text>
</comment>
<proteinExistence type="predicted"/>
<dbReference type="PROSITE" id="PS50110">
    <property type="entry name" value="RESPONSE_REGULATORY"/>
    <property type="match status" value="1"/>
</dbReference>
<organism evidence="4 5">
    <name type="scientific">Candidatus Termititenax persephonae</name>
    <dbReference type="NCBI Taxonomy" id="2218525"/>
    <lineage>
        <taxon>Bacteria</taxon>
        <taxon>Bacillati</taxon>
        <taxon>Candidatus Margulisiibacteriota</taxon>
        <taxon>Candidatus Termititenacia</taxon>
        <taxon>Candidatus Termititenacales</taxon>
        <taxon>Candidatus Termititenacaceae</taxon>
        <taxon>Candidatus Termititenax</taxon>
    </lineage>
</organism>
<dbReference type="PANTHER" id="PTHR44591:SF3">
    <property type="entry name" value="RESPONSE REGULATORY DOMAIN-CONTAINING PROTEIN"/>
    <property type="match status" value="1"/>
</dbReference>
<dbReference type="AlphaFoldDB" id="A0A388THJ2"/>
<evidence type="ECO:0000259" key="3">
    <source>
        <dbReference type="PROSITE" id="PS50110"/>
    </source>
</evidence>
<evidence type="ECO:0000313" key="5">
    <source>
        <dbReference type="Proteomes" id="UP000275925"/>
    </source>
</evidence>
<dbReference type="Pfam" id="PF00072">
    <property type="entry name" value="Response_reg"/>
    <property type="match status" value="1"/>
</dbReference>
<accession>A0A388THJ2</accession>
<feature type="domain" description="Response regulatory" evidence="3">
    <location>
        <begin position="3"/>
        <end position="117"/>
    </location>
</feature>
<dbReference type="CDD" id="cd00156">
    <property type="entry name" value="REC"/>
    <property type="match status" value="1"/>
</dbReference>
<reference evidence="4 5" key="1">
    <citation type="journal article" date="2019" name="ISME J.">
        <title>Genome analyses of uncultured TG2/ZB3 bacteria in 'Margulisbacteria' specifically attached to ectosymbiotic spirochetes of protists in the termite gut.</title>
        <authorList>
            <person name="Utami Y.D."/>
            <person name="Kuwahara H."/>
            <person name="Igai K."/>
            <person name="Murakami T."/>
            <person name="Sugaya K."/>
            <person name="Morikawa T."/>
            <person name="Nagura Y."/>
            <person name="Yuki M."/>
            <person name="Deevong P."/>
            <person name="Inoue T."/>
            <person name="Kihara K."/>
            <person name="Lo N."/>
            <person name="Yamada A."/>
            <person name="Ohkuma M."/>
            <person name="Hongoh Y."/>
        </authorList>
    </citation>
    <scope>NUCLEOTIDE SEQUENCE [LARGE SCALE GENOMIC DNA]</scope>
    <source>
        <strain evidence="4">NkOx7-02</strain>
    </source>
</reference>
<keyword evidence="1 2" id="KW-0597">Phosphoprotein</keyword>
<name>A0A388THJ2_9BACT</name>
<evidence type="ECO:0000256" key="2">
    <source>
        <dbReference type="PROSITE-ProRule" id="PRU00169"/>
    </source>
</evidence>
<evidence type="ECO:0000256" key="1">
    <source>
        <dbReference type="ARBA" id="ARBA00022553"/>
    </source>
</evidence>
<dbReference type="SMART" id="SM00448">
    <property type="entry name" value="REC"/>
    <property type="match status" value="1"/>
</dbReference>
<feature type="modified residue" description="4-aspartylphosphate" evidence="2">
    <location>
        <position position="55"/>
    </location>
</feature>
<dbReference type="PANTHER" id="PTHR44591">
    <property type="entry name" value="STRESS RESPONSE REGULATOR PROTEIN 1"/>
    <property type="match status" value="1"/>
</dbReference>
<dbReference type="InterPro" id="IPR001789">
    <property type="entry name" value="Sig_transdc_resp-reg_receiver"/>
</dbReference>